<reference evidence="1 2" key="1">
    <citation type="submission" date="2013-03" db="EMBL/GenBank/DDBJ databases">
        <authorList>
            <person name="Fiebig A."/>
            <person name="Goeker M."/>
            <person name="Klenk H.-P.P."/>
        </authorList>
    </citation>
    <scope>NUCLEOTIDE SEQUENCE [LARGE SCALE GENOMIC DNA]</scope>
    <source>
        <strain evidence="1 2">DSM 17492</strain>
    </source>
</reference>
<organism evidence="1 2">
    <name type="scientific">Limimaricola hongkongensis DSM 17492</name>
    <dbReference type="NCBI Taxonomy" id="1122180"/>
    <lineage>
        <taxon>Bacteria</taxon>
        <taxon>Pseudomonadati</taxon>
        <taxon>Pseudomonadota</taxon>
        <taxon>Alphaproteobacteria</taxon>
        <taxon>Rhodobacterales</taxon>
        <taxon>Paracoccaceae</taxon>
        <taxon>Limimaricola</taxon>
    </lineage>
</organism>
<dbReference type="PANTHER" id="PTHR38643:SF1">
    <property type="entry name" value="PURINE NUCLEOSIDE PERMEASE C285.05-RELATED"/>
    <property type="match status" value="1"/>
</dbReference>
<dbReference type="AlphaFoldDB" id="A0A017H8Q7"/>
<name>A0A017H8Q7_9RHOB</name>
<proteinExistence type="predicted"/>
<comment type="caution">
    <text evidence="1">The sequence shown here is derived from an EMBL/GenBank/DDBJ whole genome shotgun (WGS) entry which is preliminary data.</text>
</comment>
<accession>A0A017H8Q7</accession>
<keyword evidence="2" id="KW-1185">Reference proteome</keyword>
<gene>
    <name evidence="1" type="ORF">Lokhon_02331</name>
</gene>
<dbReference type="InterPro" id="IPR009486">
    <property type="entry name" value="Pur_nuclsid_perm"/>
</dbReference>
<dbReference type="EMBL" id="APGJ01000007">
    <property type="protein sequence ID" value="EYD70690.1"/>
    <property type="molecule type" value="Genomic_DNA"/>
</dbReference>
<evidence type="ECO:0000313" key="1">
    <source>
        <dbReference type="EMBL" id="EYD70690.1"/>
    </source>
</evidence>
<sequence length="305" mass="33156">MRAFVASMFEIGELTGDRAGEFQYWYENHLDGAEPIEVDGAKTPVHCNEDGVCGSVLGMGKVASSASMMAILLDPRFDFSNAYFLLTGVAGTPPPRGTIGMVSWASHLIDYDLGHRWAEDEVPAGDPLFMPRSGYEDIRRYELNPALVEAAMAASEGVELADSQEARDYRLRYPDEVAQGAPFIGTGTHMTGDTFFHGPGLSEEAQYMAELYEAADYVITEMEAAAITQVIDRLHGTDRILSLRGAVNFDQGHPDETTLEHLDPAPGETAGGFDETLVNIERVGAALIAQITGDWDSWKDGVPSE</sequence>
<dbReference type="Proteomes" id="UP000025047">
    <property type="component" value="Unassembled WGS sequence"/>
</dbReference>
<dbReference type="eggNOG" id="COG5042">
    <property type="taxonomic scope" value="Bacteria"/>
</dbReference>
<dbReference type="Pfam" id="PF06516">
    <property type="entry name" value="NUP"/>
    <property type="match status" value="1"/>
</dbReference>
<dbReference type="GO" id="GO:0003824">
    <property type="term" value="F:catalytic activity"/>
    <property type="evidence" value="ECO:0007669"/>
    <property type="project" value="InterPro"/>
</dbReference>
<dbReference type="GO" id="GO:0009116">
    <property type="term" value="P:nucleoside metabolic process"/>
    <property type="evidence" value="ECO:0007669"/>
    <property type="project" value="InterPro"/>
</dbReference>
<dbReference type="SUPFAM" id="SSF53167">
    <property type="entry name" value="Purine and uridine phosphorylases"/>
    <property type="match status" value="1"/>
</dbReference>
<dbReference type="PANTHER" id="PTHR38643">
    <property type="entry name" value="PURINE NUCLEOSIDE PERMEASE C285.05-RELATED"/>
    <property type="match status" value="1"/>
</dbReference>
<dbReference type="HOGENOM" id="CLU_031475_1_0_5"/>
<dbReference type="RefSeq" id="WP_245631458.1">
    <property type="nucleotide sequence ID" value="NZ_KK088653.1"/>
</dbReference>
<dbReference type="GO" id="GO:0055085">
    <property type="term" value="P:transmembrane transport"/>
    <property type="evidence" value="ECO:0007669"/>
    <property type="project" value="InterPro"/>
</dbReference>
<dbReference type="PATRIC" id="fig|1122180.6.peg.2309"/>
<protein>
    <submittedName>
        <fullName evidence="1">Purine nucleoside permease</fullName>
    </submittedName>
</protein>
<dbReference type="STRING" id="1122180.Lokhon_02331"/>
<dbReference type="Gene3D" id="3.40.50.1580">
    <property type="entry name" value="Nucleoside phosphorylase domain"/>
    <property type="match status" value="1"/>
</dbReference>
<dbReference type="InterPro" id="IPR035994">
    <property type="entry name" value="Nucleoside_phosphorylase_sf"/>
</dbReference>
<evidence type="ECO:0000313" key="2">
    <source>
        <dbReference type="Proteomes" id="UP000025047"/>
    </source>
</evidence>